<comment type="subcellular location">
    <subcellularLocation>
        <location evidence="1">Membrane</location>
    </subcellularLocation>
</comment>
<dbReference type="GO" id="GO:0045211">
    <property type="term" value="C:postsynaptic membrane"/>
    <property type="evidence" value="ECO:0007669"/>
    <property type="project" value="TreeGrafter"/>
</dbReference>
<dbReference type="GO" id="GO:0048172">
    <property type="term" value="P:regulation of short-term neuronal synaptic plasticity"/>
    <property type="evidence" value="ECO:0007669"/>
    <property type="project" value="TreeGrafter"/>
</dbReference>
<feature type="transmembrane region" description="Helical" evidence="6">
    <location>
        <begin position="417"/>
        <end position="440"/>
    </location>
</feature>
<evidence type="ECO:0000256" key="6">
    <source>
        <dbReference type="SAM" id="Phobius"/>
    </source>
</evidence>
<feature type="region of interest" description="Disordered" evidence="5">
    <location>
        <begin position="1"/>
        <end position="54"/>
    </location>
</feature>
<evidence type="ECO:0000256" key="2">
    <source>
        <dbReference type="ARBA" id="ARBA00022692"/>
    </source>
</evidence>
<dbReference type="InterPro" id="IPR053891">
    <property type="entry name" value="Shisa_N"/>
</dbReference>
<dbReference type="Pfam" id="PF13908">
    <property type="entry name" value="Shisa_N"/>
    <property type="match status" value="1"/>
</dbReference>
<keyword evidence="3 6" id="KW-1133">Transmembrane helix</keyword>
<sequence>MPGKGKKKKGRKGSQGTPTARAARSPVFLGTLLTPGVEAGESYGTPTDDRDWYNNFQSSESASVDHYVPAVRPSLILASLHRATGREEPADRFLGGGPVYGPGSDSAETYGEQPDQADRYSEMDSAGFYGPYLDDHRGDTDYRETEECSDVCLQSDRGSDCEEEAPMEVEEYPHRDLPSHGDAKSSERKEPPAPPRARRPGVSRLTRVATTEGPLSDKDTLPPEAKSSRVYAPMPKPHAGKKAAAPVPEPRQSPIPRLARDTSRQAGGQVCARSVQYRACYHRLFFTPWGCSGTPEHYRTTVATDIQVANRTVVPSGSPELKLTPAGEDDSIPIGGSRCWGYYDVMGQWDPAFNCNAGIYLFCCGSCYYRFCCQFRIHSLDQTSCSNYDTPVWANTGRPSAPVTEVQEQADRDRTHMIVYIICGVVAIMVLIGIFTKLGVERSRGRQTDMRNSSSSASSNSHVLVCTSEKCKGVMESPTLLSWLCVGRGNQPEETKFTGLDYRWNEWIRYGTMGLSSPSSPVSSHSACFPAPPVGPDLVIRHSDALLTYSTQLVNTRKGAQWDCSYVELFSWCLSKAADPEMLTDLLKQPGEVGGMDRGGGHHPIGSNGISGRSMRTNNDQNHLSNAALPSLTPAMTLSHPHNNLSMAYKYSALKPIVDTTARDYYKSYPVVDYIHRQPSPATFQPIAFHPKDKPFLPPPDIHAPLAITITPTHLPKPNISKTNTHPLTSSSAFRAWDPVKSPALHHVPLIGQPQLPLSHPSSRHQAYSYKHQFSIETLPEMFPQPIGYRQSPHLLPKHKLPTNSKTEVTV</sequence>
<dbReference type="EMBL" id="JAROKS010000026">
    <property type="protein sequence ID" value="KAK1784806.1"/>
    <property type="molecule type" value="Genomic_DNA"/>
</dbReference>
<feature type="region of interest" description="Disordered" evidence="5">
    <location>
        <begin position="790"/>
        <end position="811"/>
    </location>
</feature>
<feature type="compositionally biased region" description="Acidic residues" evidence="5">
    <location>
        <begin position="161"/>
        <end position="170"/>
    </location>
</feature>
<dbReference type="InterPro" id="IPR026910">
    <property type="entry name" value="Shisa"/>
</dbReference>
<feature type="domain" description="Shisa N-terminal" evidence="7">
    <location>
        <begin position="336"/>
        <end position="387"/>
    </location>
</feature>
<feature type="compositionally biased region" description="Basic residues" evidence="5">
    <location>
        <begin position="1"/>
        <end position="12"/>
    </location>
</feature>
<dbReference type="Proteomes" id="UP001239994">
    <property type="component" value="Unassembled WGS sequence"/>
</dbReference>
<dbReference type="AlphaFoldDB" id="A0AAD8YQA0"/>
<protein>
    <recommendedName>
        <fullName evidence="7">Shisa N-terminal domain-containing protein</fullName>
    </recommendedName>
</protein>
<comment type="caution">
    <text evidence="8">The sequence shown here is derived from an EMBL/GenBank/DDBJ whole genome shotgun (WGS) entry which is preliminary data.</text>
</comment>
<evidence type="ECO:0000256" key="3">
    <source>
        <dbReference type="ARBA" id="ARBA00022989"/>
    </source>
</evidence>
<dbReference type="GO" id="GO:0032591">
    <property type="term" value="C:dendritic spine membrane"/>
    <property type="evidence" value="ECO:0007669"/>
    <property type="project" value="TreeGrafter"/>
</dbReference>
<name>A0AAD8YQA0_9TELE</name>
<evidence type="ECO:0000259" key="7">
    <source>
        <dbReference type="Pfam" id="PF13908"/>
    </source>
</evidence>
<evidence type="ECO:0000256" key="1">
    <source>
        <dbReference type="ARBA" id="ARBA00004370"/>
    </source>
</evidence>
<feature type="compositionally biased region" description="Polar residues" evidence="5">
    <location>
        <begin position="802"/>
        <end position="811"/>
    </location>
</feature>
<organism evidence="8 9">
    <name type="scientific">Electrophorus voltai</name>
    <dbReference type="NCBI Taxonomy" id="2609070"/>
    <lineage>
        <taxon>Eukaryota</taxon>
        <taxon>Metazoa</taxon>
        <taxon>Chordata</taxon>
        <taxon>Craniata</taxon>
        <taxon>Vertebrata</taxon>
        <taxon>Euteleostomi</taxon>
        <taxon>Actinopterygii</taxon>
        <taxon>Neopterygii</taxon>
        <taxon>Teleostei</taxon>
        <taxon>Ostariophysi</taxon>
        <taxon>Gymnotiformes</taxon>
        <taxon>Gymnotoidei</taxon>
        <taxon>Gymnotidae</taxon>
        <taxon>Electrophorus</taxon>
    </lineage>
</organism>
<evidence type="ECO:0000256" key="5">
    <source>
        <dbReference type="SAM" id="MobiDB-lite"/>
    </source>
</evidence>
<dbReference type="GO" id="GO:0032281">
    <property type="term" value="C:AMPA glutamate receptor complex"/>
    <property type="evidence" value="ECO:0007669"/>
    <property type="project" value="TreeGrafter"/>
</dbReference>
<keyword evidence="9" id="KW-1185">Reference proteome</keyword>
<evidence type="ECO:0000313" key="8">
    <source>
        <dbReference type="EMBL" id="KAK1784806.1"/>
    </source>
</evidence>
<feature type="compositionally biased region" description="Basic and acidic residues" evidence="5">
    <location>
        <begin position="171"/>
        <end position="191"/>
    </location>
</feature>
<evidence type="ECO:0000256" key="4">
    <source>
        <dbReference type="ARBA" id="ARBA00023136"/>
    </source>
</evidence>
<reference evidence="8" key="1">
    <citation type="submission" date="2023-03" db="EMBL/GenBank/DDBJ databases">
        <title>Electrophorus voltai genome.</title>
        <authorList>
            <person name="Bian C."/>
        </authorList>
    </citation>
    <scope>NUCLEOTIDE SEQUENCE</scope>
    <source>
        <strain evidence="8">CB-2022</strain>
        <tissue evidence="8">Muscle</tissue>
    </source>
</reference>
<dbReference type="GO" id="GO:0014069">
    <property type="term" value="C:postsynaptic density"/>
    <property type="evidence" value="ECO:0007669"/>
    <property type="project" value="TreeGrafter"/>
</dbReference>
<keyword evidence="4 6" id="KW-0472">Membrane</keyword>
<proteinExistence type="predicted"/>
<feature type="region of interest" description="Disordered" evidence="5">
    <location>
        <begin position="593"/>
        <end position="614"/>
    </location>
</feature>
<evidence type="ECO:0000313" key="9">
    <source>
        <dbReference type="Proteomes" id="UP001239994"/>
    </source>
</evidence>
<dbReference type="PANTHER" id="PTHR31774:SF14">
    <property type="entry name" value="PROTEIN SHISA-8"/>
    <property type="match status" value="1"/>
</dbReference>
<feature type="compositionally biased region" description="Basic and acidic residues" evidence="5">
    <location>
        <begin position="133"/>
        <end position="146"/>
    </location>
</feature>
<keyword evidence="2 6" id="KW-0812">Transmembrane</keyword>
<accession>A0AAD8YQA0</accession>
<feature type="region of interest" description="Disordered" evidence="5">
    <location>
        <begin position="86"/>
        <end position="266"/>
    </location>
</feature>
<dbReference type="PANTHER" id="PTHR31774">
    <property type="entry name" value="PROTEIN SHISA-9-RELATED"/>
    <property type="match status" value="1"/>
</dbReference>
<gene>
    <name evidence="8" type="ORF">P4O66_003476</name>
</gene>